<reference evidence="3 4" key="1">
    <citation type="submission" date="2020-10" db="EMBL/GenBank/DDBJ databases">
        <title>ChiBAC.</title>
        <authorList>
            <person name="Zenner C."/>
            <person name="Hitch T.C.A."/>
            <person name="Clavel T."/>
        </authorList>
    </citation>
    <scope>NUCLEOTIDE SEQUENCE [LARGE SCALE GENOMIC DNA]</scope>
    <source>
        <strain evidence="3 4">DSM 108706</strain>
    </source>
</reference>
<proteinExistence type="predicted"/>
<dbReference type="PANTHER" id="PTHR24074">
    <property type="entry name" value="CO-CHAPERONE PROTEIN DJLA"/>
    <property type="match status" value="1"/>
</dbReference>
<evidence type="ECO:0000313" key="4">
    <source>
        <dbReference type="Proteomes" id="UP001516588"/>
    </source>
</evidence>
<sequence length="190" mass="21206">MINPYEVLGVKENASEEEIKAAYRELVKKYHPDKYQNNPLADLAEEKLREVNEAYEMLMKNKGAGASGGSYGGGSRDPQFESIRREIDAGNLGAAEAMLSRIQIKNAEWIFLSGMISYKKGWYDDAMSKIQQAVSMDPQNQEYRRALSALMSSGGVYRNAAAGRGYRSTEDAFCQALQCYCCLDMCCDCI</sequence>
<accession>A0ABR9QXX9</accession>
<organism evidence="3 4">
    <name type="scientific">Gallibacter intestinalis</name>
    <dbReference type="NCBI Taxonomy" id="2779356"/>
    <lineage>
        <taxon>Bacteria</taxon>
        <taxon>Bacillati</taxon>
        <taxon>Bacillota</taxon>
        <taxon>Clostridia</taxon>
        <taxon>Eubacteriales</taxon>
        <taxon>Eubacteriaceae</taxon>
        <taxon>Gallibacter</taxon>
    </lineage>
</organism>
<dbReference type="Proteomes" id="UP001516588">
    <property type="component" value="Unassembled WGS sequence"/>
</dbReference>
<keyword evidence="4" id="KW-1185">Reference proteome</keyword>
<evidence type="ECO:0000259" key="2">
    <source>
        <dbReference type="PROSITE" id="PS50076"/>
    </source>
</evidence>
<dbReference type="EMBL" id="JADCKA010000005">
    <property type="protein sequence ID" value="MBE5035425.1"/>
    <property type="molecule type" value="Genomic_DNA"/>
</dbReference>
<dbReference type="SMART" id="SM00271">
    <property type="entry name" value="DnaJ"/>
    <property type="match status" value="1"/>
</dbReference>
<feature type="domain" description="J" evidence="2">
    <location>
        <begin position="3"/>
        <end position="72"/>
    </location>
</feature>
<protein>
    <submittedName>
        <fullName evidence="3">J domain-containing protein</fullName>
    </submittedName>
</protein>
<keyword evidence="1" id="KW-0802">TPR repeat</keyword>
<dbReference type="CDD" id="cd06257">
    <property type="entry name" value="DnaJ"/>
    <property type="match status" value="1"/>
</dbReference>
<dbReference type="RefSeq" id="WP_318959503.1">
    <property type="nucleotide sequence ID" value="NZ_JADCKA010000005.1"/>
</dbReference>
<evidence type="ECO:0000313" key="3">
    <source>
        <dbReference type="EMBL" id="MBE5035425.1"/>
    </source>
</evidence>
<name>A0ABR9QXX9_9FIRM</name>
<comment type="caution">
    <text evidence="3">The sequence shown here is derived from an EMBL/GenBank/DDBJ whole genome shotgun (WGS) entry which is preliminary data.</text>
</comment>
<dbReference type="PROSITE" id="PS50005">
    <property type="entry name" value="TPR"/>
    <property type="match status" value="1"/>
</dbReference>
<feature type="repeat" description="TPR" evidence="1">
    <location>
        <begin position="107"/>
        <end position="140"/>
    </location>
</feature>
<gene>
    <name evidence="3" type="ORF">INF20_03905</name>
</gene>
<dbReference type="InterPro" id="IPR001623">
    <property type="entry name" value="DnaJ_domain"/>
</dbReference>
<evidence type="ECO:0000256" key="1">
    <source>
        <dbReference type="PROSITE-ProRule" id="PRU00339"/>
    </source>
</evidence>
<dbReference type="PROSITE" id="PS50076">
    <property type="entry name" value="DNAJ_2"/>
    <property type="match status" value="1"/>
</dbReference>
<dbReference type="InterPro" id="IPR050817">
    <property type="entry name" value="DjlA_DnaK_co-chaperone"/>
</dbReference>
<dbReference type="Pfam" id="PF00226">
    <property type="entry name" value="DnaJ"/>
    <property type="match status" value="1"/>
</dbReference>
<dbReference type="InterPro" id="IPR019734">
    <property type="entry name" value="TPR_rpt"/>
</dbReference>